<proteinExistence type="inferred from homology"/>
<evidence type="ECO:0000313" key="9">
    <source>
        <dbReference type="EMBL" id="GGA53856.1"/>
    </source>
</evidence>
<keyword evidence="5 8" id="KW-0732">Signal</keyword>
<keyword evidence="7" id="KW-0175">Coiled coil</keyword>
<evidence type="ECO:0000256" key="8">
    <source>
        <dbReference type="SAM" id="SignalP"/>
    </source>
</evidence>
<sequence length="311" mass="33385">MIYRWLKHASICTVITLAPQIAWAQQASLNVVATFSILGDFAQEVGGDRIALTTLVGADGDAHVYEPRPADAVALARADVVLQNGLLFEGFLTRLVQASGTSAEIVEVSQGADILDDPQGGHYHYYGDRTVFHAAPYDPHAWQSVANAKVYVENIAQAFCAVDAQGCSTYTANAQDYIDELAALEDEIRAQIAAIPEDRRVVVVAHDAFRYFQRDYGITFLSPQGVSTDSEASAADVASLIREIRAQNASAVFAENISDSRLVEQIAHEAGLELGGTLYSDALSGPDGPAPTYLEMIRHNLSTISAALAVD</sequence>
<dbReference type="EMBL" id="BMKB01000004">
    <property type="protein sequence ID" value="GGA53856.1"/>
    <property type="molecule type" value="Genomic_DNA"/>
</dbReference>
<evidence type="ECO:0000256" key="1">
    <source>
        <dbReference type="ARBA" id="ARBA00004196"/>
    </source>
</evidence>
<keyword evidence="3 6" id="KW-0813">Transport</keyword>
<feature type="coiled-coil region" evidence="7">
    <location>
        <begin position="167"/>
        <end position="194"/>
    </location>
</feature>
<dbReference type="OrthoDB" id="9793396at2"/>
<comment type="caution">
    <text evidence="9">The sequence shown here is derived from an EMBL/GenBank/DDBJ whole genome shotgun (WGS) entry which is preliminary data.</text>
</comment>
<organism evidence="9 10">
    <name type="scientific">Pelagibacterium lentulum</name>
    <dbReference type="NCBI Taxonomy" id="2029865"/>
    <lineage>
        <taxon>Bacteria</taxon>
        <taxon>Pseudomonadati</taxon>
        <taxon>Pseudomonadota</taxon>
        <taxon>Alphaproteobacteria</taxon>
        <taxon>Hyphomicrobiales</taxon>
        <taxon>Devosiaceae</taxon>
        <taxon>Pelagibacterium</taxon>
    </lineage>
</organism>
<dbReference type="PANTHER" id="PTHR42953">
    <property type="entry name" value="HIGH-AFFINITY ZINC UPTAKE SYSTEM PROTEIN ZNUA-RELATED"/>
    <property type="match status" value="1"/>
</dbReference>
<dbReference type="AlphaFoldDB" id="A0A916RET8"/>
<dbReference type="InterPro" id="IPR047701">
    <property type="entry name" value="AztC-like"/>
</dbReference>
<gene>
    <name evidence="9" type="ORF">GCM10011499_24950</name>
</gene>
<dbReference type="Proteomes" id="UP000596977">
    <property type="component" value="Unassembled WGS sequence"/>
</dbReference>
<dbReference type="Gene3D" id="3.40.50.1980">
    <property type="entry name" value="Nitrogenase molybdenum iron protein domain"/>
    <property type="match status" value="2"/>
</dbReference>
<keyword evidence="10" id="KW-1185">Reference proteome</keyword>
<dbReference type="PRINTS" id="PR00691">
    <property type="entry name" value="ADHESINB"/>
</dbReference>
<evidence type="ECO:0000256" key="4">
    <source>
        <dbReference type="ARBA" id="ARBA00022723"/>
    </source>
</evidence>
<feature type="signal peptide" evidence="8">
    <location>
        <begin position="1"/>
        <end position="24"/>
    </location>
</feature>
<evidence type="ECO:0000256" key="7">
    <source>
        <dbReference type="SAM" id="Coils"/>
    </source>
</evidence>
<accession>A0A916RET8</accession>
<evidence type="ECO:0000313" key="10">
    <source>
        <dbReference type="Proteomes" id="UP000596977"/>
    </source>
</evidence>
<dbReference type="PANTHER" id="PTHR42953:SF1">
    <property type="entry name" value="METAL-BINDING PROTEIN HI_0362-RELATED"/>
    <property type="match status" value="1"/>
</dbReference>
<dbReference type="InterPro" id="IPR006129">
    <property type="entry name" value="AdhesinB"/>
</dbReference>
<dbReference type="GO" id="GO:0046872">
    <property type="term" value="F:metal ion binding"/>
    <property type="evidence" value="ECO:0007669"/>
    <property type="project" value="UniProtKB-KW"/>
</dbReference>
<name>A0A916RET8_9HYPH</name>
<dbReference type="PRINTS" id="PR00690">
    <property type="entry name" value="ADHESNFAMILY"/>
</dbReference>
<feature type="chain" id="PRO_5037503904" evidence="8">
    <location>
        <begin position="25"/>
        <end position="311"/>
    </location>
</feature>
<dbReference type="SUPFAM" id="SSF53807">
    <property type="entry name" value="Helical backbone' metal receptor"/>
    <property type="match status" value="1"/>
</dbReference>
<evidence type="ECO:0000256" key="5">
    <source>
        <dbReference type="ARBA" id="ARBA00022729"/>
    </source>
</evidence>
<comment type="subcellular location">
    <subcellularLocation>
        <location evidence="1">Cell envelope</location>
    </subcellularLocation>
</comment>
<dbReference type="GO" id="GO:0030001">
    <property type="term" value="P:metal ion transport"/>
    <property type="evidence" value="ECO:0007669"/>
    <property type="project" value="InterPro"/>
</dbReference>
<keyword evidence="4" id="KW-0479">Metal-binding</keyword>
<dbReference type="NCBIfam" id="NF040870">
    <property type="entry name" value="AztC"/>
    <property type="match status" value="1"/>
</dbReference>
<protein>
    <submittedName>
        <fullName evidence="9">ABC transporter substrate-binding protein</fullName>
    </submittedName>
</protein>
<dbReference type="Pfam" id="PF01297">
    <property type="entry name" value="ZnuA"/>
    <property type="match status" value="1"/>
</dbReference>
<comment type="similarity">
    <text evidence="2 6">Belongs to the bacterial solute-binding protein 9 family.</text>
</comment>
<dbReference type="CDD" id="cd01137">
    <property type="entry name" value="PsaA"/>
    <property type="match status" value="1"/>
</dbReference>
<dbReference type="InterPro" id="IPR006127">
    <property type="entry name" value="ZnuA-like"/>
</dbReference>
<evidence type="ECO:0000256" key="6">
    <source>
        <dbReference type="RuleBase" id="RU003512"/>
    </source>
</evidence>
<dbReference type="InterPro" id="IPR006128">
    <property type="entry name" value="Lipoprotein_PsaA-like"/>
</dbReference>
<dbReference type="InterPro" id="IPR050492">
    <property type="entry name" value="Bact_metal-bind_prot9"/>
</dbReference>
<evidence type="ECO:0000256" key="2">
    <source>
        <dbReference type="ARBA" id="ARBA00011028"/>
    </source>
</evidence>
<reference evidence="9 10" key="1">
    <citation type="journal article" date="2014" name="Int. J. Syst. Evol. Microbiol.">
        <title>Complete genome sequence of Corynebacterium casei LMG S-19264T (=DSM 44701T), isolated from a smear-ripened cheese.</title>
        <authorList>
            <consortium name="US DOE Joint Genome Institute (JGI-PGF)"/>
            <person name="Walter F."/>
            <person name="Albersmeier A."/>
            <person name="Kalinowski J."/>
            <person name="Ruckert C."/>
        </authorList>
    </citation>
    <scope>NUCLEOTIDE SEQUENCE [LARGE SCALE GENOMIC DNA]</scope>
    <source>
        <strain evidence="9 10">CGMCC 1.15896</strain>
    </source>
</reference>
<dbReference type="GO" id="GO:0030313">
    <property type="term" value="C:cell envelope"/>
    <property type="evidence" value="ECO:0007669"/>
    <property type="project" value="UniProtKB-SubCell"/>
</dbReference>
<evidence type="ECO:0000256" key="3">
    <source>
        <dbReference type="ARBA" id="ARBA00022448"/>
    </source>
</evidence>
<dbReference type="GO" id="GO:0007155">
    <property type="term" value="P:cell adhesion"/>
    <property type="evidence" value="ECO:0007669"/>
    <property type="project" value="InterPro"/>
</dbReference>